<keyword evidence="3" id="KW-0158">Chromosome</keyword>
<evidence type="ECO:0000259" key="11">
    <source>
        <dbReference type="Pfam" id="PF07557"/>
    </source>
</evidence>
<feature type="compositionally biased region" description="Acidic residues" evidence="10">
    <location>
        <begin position="745"/>
        <end position="754"/>
    </location>
</feature>
<dbReference type="InterPro" id="IPR011516">
    <property type="entry name" value="Shugoshin_N"/>
</dbReference>
<dbReference type="Pfam" id="PF07557">
    <property type="entry name" value="Shugoshin_C"/>
    <property type="match status" value="1"/>
</dbReference>
<feature type="compositionally biased region" description="Acidic residues" evidence="10">
    <location>
        <begin position="683"/>
        <end position="693"/>
    </location>
</feature>
<keyword evidence="4" id="KW-0132">Cell division</keyword>
<accession>A0ABR4D4U6</accession>
<evidence type="ECO:0000256" key="3">
    <source>
        <dbReference type="ARBA" id="ARBA00022454"/>
    </source>
</evidence>
<feature type="compositionally biased region" description="Low complexity" evidence="10">
    <location>
        <begin position="535"/>
        <end position="560"/>
    </location>
</feature>
<keyword evidence="14" id="KW-1185">Reference proteome</keyword>
<name>A0ABR4D4U6_9PEZI</name>
<dbReference type="InterPro" id="IPR011515">
    <property type="entry name" value="Shugoshin_C"/>
</dbReference>
<evidence type="ECO:0000256" key="8">
    <source>
        <dbReference type="ARBA" id="ARBA00023328"/>
    </source>
</evidence>
<evidence type="ECO:0000256" key="5">
    <source>
        <dbReference type="ARBA" id="ARBA00022829"/>
    </source>
</evidence>
<evidence type="ECO:0000256" key="9">
    <source>
        <dbReference type="SAM" id="Coils"/>
    </source>
</evidence>
<organism evidence="13 14">
    <name type="scientific">Remersonia thermophila</name>
    <dbReference type="NCBI Taxonomy" id="72144"/>
    <lineage>
        <taxon>Eukaryota</taxon>
        <taxon>Fungi</taxon>
        <taxon>Dikarya</taxon>
        <taxon>Ascomycota</taxon>
        <taxon>Pezizomycotina</taxon>
        <taxon>Sordariomycetes</taxon>
        <taxon>Sordariomycetidae</taxon>
        <taxon>Sordariales</taxon>
        <taxon>Sordariales incertae sedis</taxon>
        <taxon>Remersonia</taxon>
    </lineage>
</organism>
<feature type="compositionally biased region" description="Basic and acidic residues" evidence="10">
    <location>
        <begin position="374"/>
        <end position="394"/>
    </location>
</feature>
<feature type="compositionally biased region" description="Low complexity" evidence="10">
    <location>
        <begin position="695"/>
        <end position="717"/>
    </location>
</feature>
<evidence type="ECO:0000256" key="1">
    <source>
        <dbReference type="ARBA" id="ARBA00004584"/>
    </source>
</evidence>
<feature type="compositionally biased region" description="Low complexity" evidence="10">
    <location>
        <begin position="623"/>
        <end position="677"/>
    </location>
</feature>
<gene>
    <name evidence="13" type="ORF">VTJ83DRAFT_6487</name>
</gene>
<feature type="compositionally biased region" description="Low complexity" evidence="10">
    <location>
        <begin position="498"/>
        <end position="516"/>
    </location>
</feature>
<keyword evidence="5" id="KW-0159">Chromosome partition</keyword>
<feature type="coiled-coil region" evidence="9">
    <location>
        <begin position="33"/>
        <end position="74"/>
    </location>
</feature>
<evidence type="ECO:0000256" key="2">
    <source>
        <dbReference type="ARBA" id="ARBA00010845"/>
    </source>
</evidence>
<dbReference type="Proteomes" id="UP001600064">
    <property type="component" value="Unassembled WGS sequence"/>
</dbReference>
<dbReference type="EMBL" id="JAZGUE010000006">
    <property type="protein sequence ID" value="KAL2265387.1"/>
    <property type="molecule type" value="Genomic_DNA"/>
</dbReference>
<feature type="region of interest" description="Disordered" evidence="10">
    <location>
        <begin position="102"/>
        <end position="159"/>
    </location>
</feature>
<evidence type="ECO:0000256" key="6">
    <source>
        <dbReference type="ARBA" id="ARBA00023054"/>
    </source>
</evidence>
<feature type="region of interest" description="Disordered" evidence="10">
    <location>
        <begin position="179"/>
        <end position="790"/>
    </location>
</feature>
<feature type="compositionally biased region" description="Basic and acidic residues" evidence="10">
    <location>
        <begin position="464"/>
        <end position="477"/>
    </location>
</feature>
<sequence>MARLNEASVPMESHLEILRRKFLRQNRDIARINSDQSQKIRRLENDCARLLSENLELRSRILRLEKQLEDGSARRIADHALEVKARLEAQLADFAALLGSLGSEPPAKRRASGEGIRARSRPSAVAHRSPPPHRRRRETPAEAEASAEQEGRLPPIFENKTYPRATMSTEEILALCAAAEDENESPDLGPPPISRYADGPAEEDEEEEEEEGEEEEEEPVKQPRPSPEPDRVPESPVRSMKLSTPPKLDYNRKPLASPEPTKEADEIVVQEPTPAEPKPAPALEPSPPPVRAGAKRKYGDENGPTRSVGAGKENAAPTEKRGGQKSQGGLAEAAGGKPERKTKTPLGPKRTPLAAKSTNDDMLSPRKATNGKPLTKEKQDRAGKDGGATRRLKLDAVVLPDPPAAAEMDCVLPSAAPSSPATPDRPAQEDVQHDTPPPADISSTGQTARPTRRTRPAISYAEPNLRDKMRRPTKELFDAVTGEGKYAHRLSLTLNGRASVSSADDHPAAAPASSGSKPRAERGSSVAGGSHGKPSSSAAGDASSSSKTQQQQEQQAPTSPLAQKKHLSELLPSGATVTERRRKRPSAAPVEGAVPSEPAPPAREPDIYDFTASSPAPPPPPTTTTTTLPMTKKTTTSSSSSSSVSQPSSDTAASASSEPAARPARAARKSSMAAAAALRHILDDEDNSNDDAYEPSGRAGARSRPGTTAAGAAAGGSVTRKSRASMSAVSLSRRTELAAAAAAAEADEDVDMEADVSGTSIESGGGSGEVEMGAAGRRGGRVVRRRSMMI</sequence>
<evidence type="ECO:0000313" key="13">
    <source>
        <dbReference type="EMBL" id="KAL2265387.1"/>
    </source>
</evidence>
<feature type="compositionally biased region" description="Pro residues" evidence="10">
    <location>
        <begin position="274"/>
        <end position="290"/>
    </location>
</feature>
<reference evidence="13 14" key="1">
    <citation type="journal article" date="2024" name="Commun. Biol.">
        <title>Comparative genomic analysis of thermophilic fungi reveals convergent evolutionary adaptations and gene losses.</title>
        <authorList>
            <person name="Steindorff A.S."/>
            <person name="Aguilar-Pontes M.V."/>
            <person name="Robinson A.J."/>
            <person name="Andreopoulos B."/>
            <person name="LaButti K."/>
            <person name="Kuo A."/>
            <person name="Mondo S."/>
            <person name="Riley R."/>
            <person name="Otillar R."/>
            <person name="Haridas S."/>
            <person name="Lipzen A."/>
            <person name="Grimwood J."/>
            <person name="Schmutz J."/>
            <person name="Clum A."/>
            <person name="Reid I.D."/>
            <person name="Moisan M.C."/>
            <person name="Butler G."/>
            <person name="Nguyen T.T.M."/>
            <person name="Dewar K."/>
            <person name="Conant G."/>
            <person name="Drula E."/>
            <person name="Henrissat B."/>
            <person name="Hansel C."/>
            <person name="Singer S."/>
            <person name="Hutchinson M.I."/>
            <person name="de Vries R.P."/>
            <person name="Natvig D.O."/>
            <person name="Powell A.J."/>
            <person name="Tsang A."/>
            <person name="Grigoriev I.V."/>
        </authorList>
    </citation>
    <scope>NUCLEOTIDE SEQUENCE [LARGE SCALE GENOMIC DNA]</scope>
    <source>
        <strain evidence="13 14">ATCC 22073</strain>
    </source>
</reference>
<comment type="subcellular location">
    <subcellularLocation>
        <location evidence="1">Chromosome</location>
        <location evidence="1">Centromere</location>
    </subcellularLocation>
</comment>
<feature type="domain" description="Shugoshin C-terminal" evidence="11">
    <location>
        <begin position="448"/>
        <end position="471"/>
    </location>
</feature>
<evidence type="ECO:0008006" key="15">
    <source>
        <dbReference type="Google" id="ProtNLM"/>
    </source>
</evidence>
<proteinExistence type="inferred from homology"/>
<evidence type="ECO:0000256" key="4">
    <source>
        <dbReference type="ARBA" id="ARBA00022618"/>
    </source>
</evidence>
<comment type="similarity">
    <text evidence="2">Belongs to the shugoshin family.</text>
</comment>
<evidence type="ECO:0000256" key="10">
    <source>
        <dbReference type="SAM" id="MobiDB-lite"/>
    </source>
</evidence>
<evidence type="ECO:0000313" key="14">
    <source>
        <dbReference type="Proteomes" id="UP001600064"/>
    </source>
</evidence>
<protein>
    <recommendedName>
        <fullName evidence="15">Shugoshin C-terminal domain-containing protein</fullName>
    </recommendedName>
</protein>
<dbReference type="RefSeq" id="XP_070864114.1">
    <property type="nucleotide sequence ID" value="XM_071013203.1"/>
</dbReference>
<dbReference type="Pfam" id="PF07558">
    <property type="entry name" value="Shugoshin_N"/>
    <property type="match status" value="1"/>
</dbReference>
<keyword evidence="7" id="KW-0131">Cell cycle</keyword>
<dbReference type="GeneID" id="98127847"/>
<keyword evidence="6 9" id="KW-0175">Coiled coil</keyword>
<feature type="domain" description="Shugoshin N-terminal coiled-coil" evidence="12">
    <location>
        <begin position="18"/>
        <end position="62"/>
    </location>
</feature>
<feature type="compositionally biased region" description="Acidic residues" evidence="10">
    <location>
        <begin position="200"/>
        <end position="218"/>
    </location>
</feature>
<evidence type="ECO:0000259" key="12">
    <source>
        <dbReference type="Pfam" id="PF07558"/>
    </source>
</evidence>
<evidence type="ECO:0000256" key="7">
    <source>
        <dbReference type="ARBA" id="ARBA00023306"/>
    </source>
</evidence>
<feature type="compositionally biased region" description="Basic residues" evidence="10">
    <location>
        <begin position="778"/>
        <end position="790"/>
    </location>
</feature>
<comment type="caution">
    <text evidence="13">The sequence shown here is derived from an EMBL/GenBank/DDBJ whole genome shotgun (WGS) entry which is preliminary data.</text>
</comment>
<keyword evidence="8" id="KW-0137">Centromere</keyword>